<accession>A0A1W1XXL1</accession>
<organism evidence="3 4">
    <name type="scientific">Andreprevotia lacus DSM 23236</name>
    <dbReference type="NCBI Taxonomy" id="1121001"/>
    <lineage>
        <taxon>Bacteria</taxon>
        <taxon>Pseudomonadati</taxon>
        <taxon>Pseudomonadota</taxon>
        <taxon>Betaproteobacteria</taxon>
        <taxon>Neisseriales</taxon>
        <taxon>Chitinibacteraceae</taxon>
        <taxon>Andreprevotia</taxon>
    </lineage>
</organism>
<keyword evidence="4" id="KW-1185">Reference proteome</keyword>
<proteinExistence type="predicted"/>
<dbReference type="AlphaFoldDB" id="A0A1W1XXL1"/>
<dbReference type="Gene3D" id="3.30.750.24">
    <property type="entry name" value="STAS domain"/>
    <property type="match status" value="1"/>
</dbReference>
<evidence type="ECO:0000259" key="2">
    <source>
        <dbReference type="PROSITE" id="PS50801"/>
    </source>
</evidence>
<evidence type="ECO:0000313" key="4">
    <source>
        <dbReference type="Proteomes" id="UP000192761"/>
    </source>
</evidence>
<dbReference type="OrthoDB" id="5298269at2"/>
<gene>
    <name evidence="3" type="ORF">SAMN02745857_03334</name>
</gene>
<dbReference type="Proteomes" id="UP000192761">
    <property type="component" value="Unassembled WGS sequence"/>
</dbReference>
<dbReference type="PROSITE" id="PS50801">
    <property type="entry name" value="STAS"/>
    <property type="match status" value="1"/>
</dbReference>
<dbReference type="EMBL" id="FWXD01000023">
    <property type="protein sequence ID" value="SMC28597.1"/>
    <property type="molecule type" value="Genomic_DNA"/>
</dbReference>
<protein>
    <submittedName>
        <fullName evidence="3">ABC-type transporter Mla maintaining outer membrane lipid asymmetry, MlaB component, contains STAS domain</fullName>
    </submittedName>
</protein>
<dbReference type="SUPFAM" id="SSF52091">
    <property type="entry name" value="SpoIIaa-like"/>
    <property type="match status" value="2"/>
</dbReference>
<feature type="region of interest" description="Disordered" evidence="1">
    <location>
        <begin position="1"/>
        <end position="51"/>
    </location>
</feature>
<feature type="domain" description="STAS" evidence="2">
    <location>
        <begin position="343"/>
        <end position="400"/>
    </location>
</feature>
<sequence length="400" mass="42084">MAFSLFRKKDNDPVKPASSGPAALDRASVLPQQEPARPPAPSPMDSPADSASYNLSELTIEVADAGTHLSPAEEEAVVLYANGQLAAAIESAKAAIPGIVGTRQASTWLLLFDLLQLAGDHAGFDELALQYVVEFETSPPLWRELRKAAPAARPSGPTSGAISLPANLSISTVQAELSKVLAACEKGGIVRLDASRVVNIDATAAAELLSLWPRARKLKASLQLLGADSFGKLLASKIETGRRNHAEATFWLLLMELKQTIGEQENFDNLAIDYAITFEVSPPSWDDRLVVKAAPVPAGKTGDAAAEAPSSPDRMQLSGDLVGGAADSIGKIRQFAQSHGKPVIDLSGVGRVDFETAGQLLNLGVELMQAGKMPTLAGANEPIAGLFKLMGITELMPLAK</sequence>
<evidence type="ECO:0000256" key="1">
    <source>
        <dbReference type="SAM" id="MobiDB-lite"/>
    </source>
</evidence>
<reference evidence="3 4" key="1">
    <citation type="submission" date="2017-04" db="EMBL/GenBank/DDBJ databases">
        <authorList>
            <person name="Afonso C.L."/>
            <person name="Miller P.J."/>
            <person name="Scott M.A."/>
            <person name="Spackman E."/>
            <person name="Goraichik I."/>
            <person name="Dimitrov K.M."/>
            <person name="Suarez D.L."/>
            <person name="Swayne D.E."/>
        </authorList>
    </citation>
    <scope>NUCLEOTIDE SEQUENCE [LARGE SCALE GENOMIC DNA]</scope>
    <source>
        <strain evidence="3 4">DSM 23236</strain>
    </source>
</reference>
<name>A0A1W1XXL1_9NEIS</name>
<dbReference type="InterPro" id="IPR036513">
    <property type="entry name" value="STAS_dom_sf"/>
</dbReference>
<dbReference type="RefSeq" id="WP_139798920.1">
    <property type="nucleotide sequence ID" value="NZ_FWXD01000023.1"/>
</dbReference>
<evidence type="ECO:0000313" key="3">
    <source>
        <dbReference type="EMBL" id="SMC28597.1"/>
    </source>
</evidence>
<dbReference type="STRING" id="1121001.SAMN02745857_03334"/>
<dbReference type="InterPro" id="IPR002645">
    <property type="entry name" value="STAS_dom"/>
</dbReference>